<comment type="caution">
    <text evidence="2">The sequence shown here is derived from an EMBL/GenBank/DDBJ whole genome shotgun (WGS) entry which is preliminary data.</text>
</comment>
<organism evidence="2 3">
    <name type="scientific">Neiella holothuriorum</name>
    <dbReference type="NCBI Taxonomy" id="2870530"/>
    <lineage>
        <taxon>Bacteria</taxon>
        <taxon>Pseudomonadati</taxon>
        <taxon>Pseudomonadota</taxon>
        <taxon>Gammaproteobacteria</taxon>
        <taxon>Alteromonadales</taxon>
        <taxon>Echinimonadaceae</taxon>
        <taxon>Neiella</taxon>
    </lineage>
</organism>
<accession>A0ABS7EJ01</accession>
<keyword evidence="1" id="KW-0472">Membrane</keyword>
<protein>
    <submittedName>
        <fullName evidence="2">DUF3014 domain-containing protein</fullName>
    </submittedName>
</protein>
<dbReference type="InterPro" id="IPR021382">
    <property type="entry name" value="DUF3014"/>
</dbReference>
<keyword evidence="3" id="KW-1185">Reference proteome</keyword>
<reference evidence="2" key="1">
    <citation type="submission" date="2021-07" db="EMBL/GenBank/DDBJ databases">
        <title>Neiella marina sp. nov., isolated from the intestinal content of sea cucumber Apostichopus japonicus.</title>
        <authorList>
            <person name="Bai X."/>
        </authorList>
    </citation>
    <scope>NUCLEOTIDE SEQUENCE</scope>
    <source>
        <strain evidence="2">126</strain>
    </source>
</reference>
<evidence type="ECO:0000256" key="1">
    <source>
        <dbReference type="SAM" id="Phobius"/>
    </source>
</evidence>
<keyword evidence="1" id="KW-0812">Transmembrane</keyword>
<name>A0ABS7EJ01_9GAMM</name>
<dbReference type="EMBL" id="JAHZSS010000021">
    <property type="protein sequence ID" value="MBW8192332.1"/>
    <property type="molecule type" value="Genomic_DNA"/>
</dbReference>
<dbReference type="RefSeq" id="WP_220104954.1">
    <property type="nucleotide sequence ID" value="NZ_JAHZSS010000021.1"/>
</dbReference>
<evidence type="ECO:0000313" key="3">
    <source>
        <dbReference type="Proteomes" id="UP001166251"/>
    </source>
</evidence>
<dbReference type="Pfam" id="PF11219">
    <property type="entry name" value="DUF3014"/>
    <property type="match status" value="1"/>
</dbReference>
<proteinExistence type="predicted"/>
<feature type="transmembrane region" description="Helical" evidence="1">
    <location>
        <begin position="9"/>
        <end position="28"/>
    </location>
</feature>
<dbReference type="Proteomes" id="UP001166251">
    <property type="component" value="Unassembled WGS sequence"/>
</dbReference>
<evidence type="ECO:0000313" key="2">
    <source>
        <dbReference type="EMBL" id="MBW8192332.1"/>
    </source>
</evidence>
<gene>
    <name evidence="2" type="ORF">K0504_14940</name>
</gene>
<keyword evidence="1" id="KW-1133">Transmembrane helix</keyword>
<sequence>MSATQIRNLLIALAAVAVVAIGVVAWLAKSGNEAVVAPLDVTPEPAVEVLPEPIVVPEPDVVEPEPQPVVVEPEPAPMPEPEPEPKVFDFELPPLASSDATLLEALQQKIVSKSIGLLVDEALIEHFVASVDALSRGQITYNLLPVERPVGRYKVIEAEGKLYGSTANIARYQPYLDLMTAMPREHWLAFYQHVYPLLQQAYEQLGYPDQAFHGVFLQAIERLLATPKPGPSIELEQPHVMYEYADEALQNLTPADKLMTRLGPNLNGKVRLLLSGLQQPLQEWQPN</sequence>